<dbReference type="EMBL" id="NOWI01000007">
    <property type="protein sequence ID" value="RFT43694.1"/>
    <property type="molecule type" value="Genomic_DNA"/>
</dbReference>
<dbReference type="Proteomes" id="UP000259211">
    <property type="component" value="Unassembled WGS sequence"/>
</dbReference>
<gene>
    <name evidence="2" type="ORF">CHT91_08920</name>
</gene>
<protein>
    <submittedName>
        <fullName evidence="2">Uncharacterized protein</fullName>
    </submittedName>
</protein>
<sequence>MAGEKADDAEASVISYDEYGGGRMILDGSPKLVDRSDGPSEFYDVNEHPTEAVNLAGDAAHMPVESDLRSTLRDWFAANENAVDRAWERRVGGRGQIQPPCKGLDDDATYVQRPVTSDRTRKG</sequence>
<accession>A0A3E2DEN5</accession>
<evidence type="ECO:0000313" key="3">
    <source>
        <dbReference type="Proteomes" id="UP000259211"/>
    </source>
</evidence>
<comment type="caution">
    <text evidence="2">The sequence shown here is derived from an EMBL/GenBank/DDBJ whole genome shotgun (WGS) entry which is preliminary data.</text>
</comment>
<reference evidence="2 3" key="1">
    <citation type="submission" date="2017-07" db="EMBL/GenBank/DDBJ databases">
        <authorList>
            <person name="Sun Z.S."/>
            <person name="Albrecht U."/>
            <person name="Echele G."/>
            <person name="Lee C.C."/>
        </authorList>
    </citation>
    <scope>NUCLEOTIDE SEQUENCE [LARGE SCALE GENOMIC DNA]</scope>
    <source>
        <strain evidence="2 3">P16-029</strain>
    </source>
</reference>
<dbReference type="SUPFAM" id="SSF53649">
    <property type="entry name" value="Alkaline phosphatase-like"/>
    <property type="match status" value="1"/>
</dbReference>
<dbReference type="AlphaFoldDB" id="A0A3E2DEN5"/>
<dbReference type="RefSeq" id="WP_117189514.1">
    <property type="nucleotide sequence ID" value="NZ_JASORL010000021.1"/>
</dbReference>
<evidence type="ECO:0000313" key="2">
    <source>
        <dbReference type="EMBL" id="RFT43694.1"/>
    </source>
</evidence>
<name>A0A3E2DEN5_9ACTN</name>
<evidence type="ECO:0000256" key="1">
    <source>
        <dbReference type="SAM" id="MobiDB-lite"/>
    </source>
</evidence>
<feature type="region of interest" description="Disordered" evidence="1">
    <location>
        <begin position="91"/>
        <end position="123"/>
    </location>
</feature>
<dbReference type="InterPro" id="IPR017850">
    <property type="entry name" value="Alkaline_phosphatase_core_sf"/>
</dbReference>
<proteinExistence type="predicted"/>
<dbReference type="Gene3D" id="3.40.720.10">
    <property type="entry name" value="Alkaline Phosphatase, subunit A"/>
    <property type="match status" value="1"/>
</dbReference>
<organism evidence="2 3">
    <name type="scientific">Cutibacterium avidum</name>
    <dbReference type="NCBI Taxonomy" id="33010"/>
    <lineage>
        <taxon>Bacteria</taxon>
        <taxon>Bacillati</taxon>
        <taxon>Actinomycetota</taxon>
        <taxon>Actinomycetes</taxon>
        <taxon>Propionibacteriales</taxon>
        <taxon>Propionibacteriaceae</taxon>
        <taxon>Cutibacterium</taxon>
    </lineage>
</organism>